<dbReference type="EMBL" id="BSTK01000007">
    <property type="protein sequence ID" value="GLY87208.1"/>
    <property type="molecule type" value="Genomic_DNA"/>
</dbReference>
<sequence length="142" mass="15574">MAKTMSTAEWREFVSSGTRTGKAAVTSADGTPHVTPIWFLLDGDDLVFTTHESSVKGRALRRDPRICVCVDEDAPPFSFVSLWGRATLSSDLDEVRGWATRLGGRYMGGDHAEEYGARNGVPGEYLVRVRIEKAVAVRDIAD</sequence>
<dbReference type="Gene3D" id="2.30.110.10">
    <property type="entry name" value="Electron Transport, Fmn-binding Protein, Chain A"/>
    <property type="match status" value="1"/>
</dbReference>
<name>A0A9W6S4X2_9ACTN</name>
<feature type="domain" description="Pyridoxamine 5'-phosphate oxidase N-terminal" evidence="2">
    <location>
        <begin position="7"/>
        <end position="134"/>
    </location>
</feature>
<reference evidence="3" key="1">
    <citation type="submission" date="2023-03" db="EMBL/GenBank/DDBJ databases">
        <title>Actinoallomurus iriomotensis NBRC 103684.</title>
        <authorList>
            <person name="Ichikawa N."/>
            <person name="Sato H."/>
            <person name="Tonouchi N."/>
        </authorList>
    </citation>
    <scope>NUCLEOTIDE SEQUENCE</scope>
    <source>
        <strain evidence="3">NBRC 103684</strain>
    </source>
</reference>
<protein>
    <submittedName>
        <fullName evidence="3">PPOX class F420-dependent enzyme</fullName>
    </submittedName>
</protein>
<dbReference type="NCBIfam" id="TIGR03618">
    <property type="entry name" value="Rv1155_F420"/>
    <property type="match status" value="1"/>
</dbReference>
<gene>
    <name evidence="3" type="ORF">Airi02_051370</name>
</gene>
<dbReference type="Proteomes" id="UP001165074">
    <property type="component" value="Unassembled WGS sequence"/>
</dbReference>
<keyword evidence="1" id="KW-0560">Oxidoreductase</keyword>
<dbReference type="InterPro" id="IPR019920">
    <property type="entry name" value="F420-binding_dom_put"/>
</dbReference>
<comment type="caution">
    <text evidence="3">The sequence shown here is derived from an EMBL/GenBank/DDBJ whole genome shotgun (WGS) entry which is preliminary data.</text>
</comment>
<organism evidence="3 4">
    <name type="scientific">Actinoallomurus iriomotensis</name>
    <dbReference type="NCBI Taxonomy" id="478107"/>
    <lineage>
        <taxon>Bacteria</taxon>
        <taxon>Bacillati</taxon>
        <taxon>Actinomycetota</taxon>
        <taxon>Actinomycetes</taxon>
        <taxon>Streptosporangiales</taxon>
        <taxon>Thermomonosporaceae</taxon>
        <taxon>Actinoallomurus</taxon>
    </lineage>
</organism>
<dbReference type="InterPro" id="IPR011576">
    <property type="entry name" value="Pyridox_Oxase_N"/>
</dbReference>
<dbReference type="SUPFAM" id="SSF50475">
    <property type="entry name" value="FMN-binding split barrel"/>
    <property type="match status" value="1"/>
</dbReference>
<dbReference type="InterPro" id="IPR012349">
    <property type="entry name" value="Split_barrel_FMN-bd"/>
</dbReference>
<dbReference type="GO" id="GO:0005829">
    <property type="term" value="C:cytosol"/>
    <property type="evidence" value="ECO:0007669"/>
    <property type="project" value="TreeGrafter"/>
</dbReference>
<dbReference type="InterPro" id="IPR052019">
    <property type="entry name" value="F420H2_bilvrd_red/Heme_oxyg"/>
</dbReference>
<dbReference type="GO" id="GO:0070967">
    <property type="term" value="F:coenzyme F420 binding"/>
    <property type="evidence" value="ECO:0007669"/>
    <property type="project" value="TreeGrafter"/>
</dbReference>
<evidence type="ECO:0000259" key="2">
    <source>
        <dbReference type="Pfam" id="PF01243"/>
    </source>
</evidence>
<dbReference type="AlphaFoldDB" id="A0A9W6S4X2"/>
<dbReference type="Pfam" id="PF01243">
    <property type="entry name" value="PNPOx_N"/>
    <property type="match status" value="1"/>
</dbReference>
<dbReference type="PANTHER" id="PTHR35176">
    <property type="entry name" value="HEME OXYGENASE HI_0854-RELATED"/>
    <property type="match status" value="1"/>
</dbReference>
<dbReference type="RefSeq" id="WP_285576080.1">
    <property type="nucleotide sequence ID" value="NZ_BSTK01000007.1"/>
</dbReference>
<dbReference type="PANTHER" id="PTHR35176:SF1">
    <property type="entry name" value="F420H(2)-DEPENDENT BILIVERDIN REDUCTASE"/>
    <property type="match status" value="1"/>
</dbReference>
<accession>A0A9W6S4X2</accession>
<dbReference type="GO" id="GO:0016627">
    <property type="term" value="F:oxidoreductase activity, acting on the CH-CH group of donors"/>
    <property type="evidence" value="ECO:0007669"/>
    <property type="project" value="TreeGrafter"/>
</dbReference>
<keyword evidence="4" id="KW-1185">Reference proteome</keyword>
<evidence type="ECO:0000313" key="4">
    <source>
        <dbReference type="Proteomes" id="UP001165074"/>
    </source>
</evidence>
<evidence type="ECO:0000313" key="3">
    <source>
        <dbReference type="EMBL" id="GLY87208.1"/>
    </source>
</evidence>
<evidence type="ECO:0000256" key="1">
    <source>
        <dbReference type="ARBA" id="ARBA00023002"/>
    </source>
</evidence>
<proteinExistence type="predicted"/>